<evidence type="ECO:0000313" key="2">
    <source>
        <dbReference type="Proteomes" id="UP000708208"/>
    </source>
</evidence>
<protein>
    <submittedName>
        <fullName evidence="1">Uncharacterized protein</fullName>
    </submittedName>
</protein>
<gene>
    <name evidence="1" type="ORF">AFUS01_LOCUS5335</name>
</gene>
<organism evidence="1 2">
    <name type="scientific">Allacma fusca</name>
    <dbReference type="NCBI Taxonomy" id="39272"/>
    <lineage>
        <taxon>Eukaryota</taxon>
        <taxon>Metazoa</taxon>
        <taxon>Ecdysozoa</taxon>
        <taxon>Arthropoda</taxon>
        <taxon>Hexapoda</taxon>
        <taxon>Collembola</taxon>
        <taxon>Symphypleona</taxon>
        <taxon>Sminthuridae</taxon>
        <taxon>Allacma</taxon>
    </lineage>
</organism>
<name>A0A8J2JWP9_9HEXA</name>
<sequence>MGDPKNILRGHKGSLTRYKKAIDDFDINIVTRSNHDTYQKNIESLKIRIGDVYDQILAQCATQADVDKVEADVNPTLEEIIHLENTLAIWDDKIKEKESQALAMAELKKFEAQAKITAANPV</sequence>
<evidence type="ECO:0000313" key="1">
    <source>
        <dbReference type="EMBL" id="CAG7714186.1"/>
    </source>
</evidence>
<dbReference type="AlphaFoldDB" id="A0A8J2JWP9"/>
<accession>A0A8J2JWP9</accession>
<keyword evidence="2" id="KW-1185">Reference proteome</keyword>
<proteinExistence type="predicted"/>
<comment type="caution">
    <text evidence="1">The sequence shown here is derived from an EMBL/GenBank/DDBJ whole genome shotgun (WGS) entry which is preliminary data.</text>
</comment>
<dbReference type="EMBL" id="CAJVCH010033941">
    <property type="protein sequence ID" value="CAG7714186.1"/>
    <property type="molecule type" value="Genomic_DNA"/>
</dbReference>
<reference evidence="1" key="1">
    <citation type="submission" date="2021-06" db="EMBL/GenBank/DDBJ databases">
        <authorList>
            <person name="Hodson N. C."/>
            <person name="Mongue J. A."/>
            <person name="Jaron S. K."/>
        </authorList>
    </citation>
    <scope>NUCLEOTIDE SEQUENCE</scope>
</reference>
<feature type="non-terminal residue" evidence="1">
    <location>
        <position position="122"/>
    </location>
</feature>
<dbReference type="Proteomes" id="UP000708208">
    <property type="component" value="Unassembled WGS sequence"/>
</dbReference>